<keyword evidence="2" id="KW-1185">Reference proteome</keyword>
<reference evidence="1 2" key="1">
    <citation type="submission" date="2013-10" db="EMBL/GenBank/DDBJ databases">
        <title>Salinisphaera orenii MK-B5 Genome Sequencing.</title>
        <authorList>
            <person name="Lai Q."/>
            <person name="Li C."/>
            <person name="Shao Z."/>
        </authorList>
    </citation>
    <scope>NUCLEOTIDE SEQUENCE [LARGE SCALE GENOMIC DNA]</scope>
    <source>
        <strain evidence="1 2">MK-B5</strain>
    </source>
</reference>
<dbReference type="InterPro" id="IPR054211">
    <property type="entry name" value="DUF6918"/>
</dbReference>
<sequence>MRNTSSESADALADGPLAAQLLSPETFPRFVDDCIALIGDEIRKKGMTLRTAFKVTQKVKPDITERTVRELSPDFVHALEPCYAKYRAEGGEDLRAHLIAHEDEVADAMLIAADRRAERIHNRTIHSAYGRVRGRARREISEAMPQIASVIARHAE</sequence>
<evidence type="ECO:0000313" key="1">
    <source>
        <dbReference type="EMBL" id="ROO25300.1"/>
    </source>
</evidence>
<protein>
    <submittedName>
        <fullName evidence="1">Uncharacterized protein</fullName>
    </submittedName>
</protein>
<accession>A0A423PI84</accession>
<dbReference type="AlphaFoldDB" id="A0A423PI84"/>
<evidence type="ECO:0000313" key="2">
    <source>
        <dbReference type="Proteomes" id="UP000283993"/>
    </source>
</evidence>
<dbReference type="Proteomes" id="UP000283993">
    <property type="component" value="Unassembled WGS sequence"/>
</dbReference>
<dbReference type="Pfam" id="PF21893">
    <property type="entry name" value="DUF6918"/>
    <property type="match status" value="1"/>
</dbReference>
<organism evidence="1 2">
    <name type="scientific">Salinisphaera orenii MK-B5</name>
    <dbReference type="NCBI Taxonomy" id="856730"/>
    <lineage>
        <taxon>Bacteria</taxon>
        <taxon>Pseudomonadati</taxon>
        <taxon>Pseudomonadota</taxon>
        <taxon>Gammaproteobacteria</taxon>
        <taxon>Salinisphaerales</taxon>
        <taxon>Salinisphaeraceae</taxon>
        <taxon>Salinisphaera</taxon>
    </lineage>
</organism>
<comment type="caution">
    <text evidence="1">The sequence shown here is derived from an EMBL/GenBank/DDBJ whole genome shotgun (WGS) entry which is preliminary data.</text>
</comment>
<proteinExistence type="predicted"/>
<dbReference type="EMBL" id="AYKH01000034">
    <property type="protein sequence ID" value="ROO25300.1"/>
    <property type="molecule type" value="Genomic_DNA"/>
</dbReference>
<gene>
    <name evidence="1" type="ORF">SAOR_12110</name>
</gene>
<name>A0A423PI84_9GAMM</name>